<reference evidence="1" key="1">
    <citation type="journal article" date="2014" name="Front. Microbiol.">
        <title>High frequency of phylogenetically diverse reductive dehalogenase-homologous genes in deep subseafloor sedimentary metagenomes.</title>
        <authorList>
            <person name="Kawai M."/>
            <person name="Futagami T."/>
            <person name="Toyoda A."/>
            <person name="Takaki Y."/>
            <person name="Nishi S."/>
            <person name="Hori S."/>
            <person name="Arai W."/>
            <person name="Tsubouchi T."/>
            <person name="Morono Y."/>
            <person name="Uchiyama I."/>
            <person name="Ito T."/>
            <person name="Fujiyama A."/>
            <person name="Inagaki F."/>
            <person name="Takami H."/>
        </authorList>
    </citation>
    <scope>NUCLEOTIDE SEQUENCE</scope>
    <source>
        <strain evidence="1">Expedition CK06-06</strain>
    </source>
</reference>
<sequence length="154" mass="17164">MSHPSINVHDVETDKVKYAMGENVSVSMSLTNNRDVTCNPEMLVRVLDPHNNNVFEDSFPVTLNASETINEIINFTLPIPLGYGIYLVVVDAYFDGRKIGSGSTYFEIDKSYIVRLTLDKSNGVYKVRENMSVDLEITNVGSALWSTLINVSIP</sequence>
<gene>
    <name evidence="1" type="ORF">S12H4_36716</name>
</gene>
<name>X1U0P9_9ZZZZ</name>
<evidence type="ECO:0000313" key="1">
    <source>
        <dbReference type="EMBL" id="GAI93425.1"/>
    </source>
</evidence>
<evidence type="ECO:0008006" key="2">
    <source>
        <dbReference type="Google" id="ProtNLM"/>
    </source>
</evidence>
<protein>
    <recommendedName>
        <fullName evidence="2">CARDB domain-containing protein</fullName>
    </recommendedName>
</protein>
<accession>X1U0P9</accession>
<dbReference type="EMBL" id="BARW01021911">
    <property type="protein sequence ID" value="GAI93425.1"/>
    <property type="molecule type" value="Genomic_DNA"/>
</dbReference>
<comment type="caution">
    <text evidence="1">The sequence shown here is derived from an EMBL/GenBank/DDBJ whole genome shotgun (WGS) entry which is preliminary data.</text>
</comment>
<organism evidence="1">
    <name type="scientific">marine sediment metagenome</name>
    <dbReference type="NCBI Taxonomy" id="412755"/>
    <lineage>
        <taxon>unclassified sequences</taxon>
        <taxon>metagenomes</taxon>
        <taxon>ecological metagenomes</taxon>
    </lineage>
</organism>
<dbReference type="Gene3D" id="2.60.40.10">
    <property type="entry name" value="Immunoglobulins"/>
    <property type="match status" value="1"/>
</dbReference>
<proteinExistence type="predicted"/>
<feature type="non-terminal residue" evidence="1">
    <location>
        <position position="154"/>
    </location>
</feature>
<dbReference type="AlphaFoldDB" id="X1U0P9"/>
<dbReference type="InterPro" id="IPR013783">
    <property type="entry name" value="Ig-like_fold"/>
</dbReference>